<organism evidence="3 4">
    <name type="scientific">Zopfia rhizophila CBS 207.26</name>
    <dbReference type="NCBI Taxonomy" id="1314779"/>
    <lineage>
        <taxon>Eukaryota</taxon>
        <taxon>Fungi</taxon>
        <taxon>Dikarya</taxon>
        <taxon>Ascomycota</taxon>
        <taxon>Pezizomycotina</taxon>
        <taxon>Dothideomycetes</taxon>
        <taxon>Dothideomycetes incertae sedis</taxon>
        <taxon>Zopfiaceae</taxon>
        <taxon>Zopfia</taxon>
    </lineage>
</organism>
<feature type="transmembrane region" description="Helical" evidence="2">
    <location>
        <begin position="913"/>
        <end position="941"/>
    </location>
</feature>
<feature type="transmembrane region" description="Helical" evidence="2">
    <location>
        <begin position="986"/>
        <end position="1006"/>
    </location>
</feature>
<keyword evidence="4" id="KW-1185">Reference proteome</keyword>
<dbReference type="PANTHER" id="PTHR12526">
    <property type="entry name" value="GLYCOSYLTRANSFERASE"/>
    <property type="match status" value="1"/>
</dbReference>
<name>A0A6A6DHG3_9PEZI</name>
<protein>
    <submittedName>
        <fullName evidence="3">Glycosyltransferase family 4 protein</fullName>
    </submittedName>
</protein>
<evidence type="ECO:0000313" key="4">
    <source>
        <dbReference type="Proteomes" id="UP000800200"/>
    </source>
</evidence>
<dbReference type="EMBL" id="ML994685">
    <property type="protein sequence ID" value="KAF2177699.1"/>
    <property type="molecule type" value="Genomic_DNA"/>
</dbReference>
<feature type="transmembrane region" description="Helical" evidence="2">
    <location>
        <begin position="1364"/>
        <end position="1381"/>
    </location>
</feature>
<keyword evidence="3" id="KW-0808">Transferase</keyword>
<reference evidence="3" key="1">
    <citation type="journal article" date="2020" name="Stud. Mycol.">
        <title>101 Dothideomycetes genomes: a test case for predicting lifestyles and emergence of pathogens.</title>
        <authorList>
            <person name="Haridas S."/>
            <person name="Albert R."/>
            <person name="Binder M."/>
            <person name="Bloem J."/>
            <person name="Labutti K."/>
            <person name="Salamov A."/>
            <person name="Andreopoulos B."/>
            <person name="Baker S."/>
            <person name="Barry K."/>
            <person name="Bills G."/>
            <person name="Bluhm B."/>
            <person name="Cannon C."/>
            <person name="Castanera R."/>
            <person name="Culley D."/>
            <person name="Daum C."/>
            <person name="Ezra D."/>
            <person name="Gonzalez J."/>
            <person name="Henrissat B."/>
            <person name="Kuo A."/>
            <person name="Liang C."/>
            <person name="Lipzen A."/>
            <person name="Lutzoni F."/>
            <person name="Magnuson J."/>
            <person name="Mondo S."/>
            <person name="Nolan M."/>
            <person name="Ohm R."/>
            <person name="Pangilinan J."/>
            <person name="Park H.-J."/>
            <person name="Ramirez L."/>
            <person name="Alfaro M."/>
            <person name="Sun H."/>
            <person name="Tritt A."/>
            <person name="Yoshinaga Y."/>
            <person name="Zwiers L.-H."/>
            <person name="Turgeon B."/>
            <person name="Goodwin S."/>
            <person name="Spatafora J."/>
            <person name="Crous P."/>
            <person name="Grigoriev I."/>
        </authorList>
    </citation>
    <scope>NUCLEOTIDE SEQUENCE</scope>
    <source>
        <strain evidence="3">CBS 207.26</strain>
    </source>
</reference>
<evidence type="ECO:0000256" key="2">
    <source>
        <dbReference type="SAM" id="Phobius"/>
    </source>
</evidence>
<feature type="transmembrane region" description="Helical" evidence="2">
    <location>
        <begin position="20"/>
        <end position="41"/>
    </location>
</feature>
<feature type="transmembrane region" description="Helical" evidence="2">
    <location>
        <begin position="1043"/>
        <end position="1063"/>
    </location>
</feature>
<proteinExistence type="predicted"/>
<sequence length="3045" mass="344262">MANILGISAFNSEALLRQWWEWTLVAIISASGLIGVIAFLWGSYLSIRKLLSINVDQPSLPRSVQERIHLLSRSASTVRSNQSLPSKPASFGVFLGPLNIPVTEEEEHVLSQWEALVLDASQPGIFEALNDTSLSLGPHIIARLDLHQKLNFPAIDNEIDMLRAVYIISKTIKETLRQPNCHRYFTGVLVAGWRERLSTPLLNGIARLCSAHGLDVFLEIGPPDFLDNIHKLSLRLFAGVIVRNGTILRNGERRDYFAMDKMKSTTKAFVSQSCLRPFIVMMWDTVDDDTKLSHAVARRAHMWCSYHGAIPYFAWEAAITDVSEVRSCEEPLAAFHWLKDRKVMAVHEKFRTTRILSPDFTSIIDDYIPLLDIFPVLNDILADLDGYESESGSDSASRSSASTLTVQYPEIDENGALLSQPPLSPLSPGLDWSSCVEKRAANPLSCSFSGAFYGPLGCFPIGLSACQDDFDRVLRSQQRLRDLKLLSRMPSKQLHAAATILSNYGNSDNRLPDIVPNSRQAISELANALARTNDEADDPYQIQVYTGLDSGFHTPSGTQFWAVYEVDPRTSALIIYISKSVQDVTGLLLHTYMSKCSFSRYQCFLIEYGFNEFQTQSGVLERLPQRLEQDLNLLSSSDLLLYLQHLQHSEWDEGCPLVSSIRSTCEELLIDVPTYRQLKKLSNVEYLSGTITDEYLVKERVKWYRLNHLTSIDKHEGLGLFRHIDEVFRTILWNRDYQRLDTITSALEKLVSRDSIDSVSDFVLFCIFCAARKAGFEEVYIEVSDRNPLFNQYSDQSAAFAELFALGSRCEAYFDITPSDIGALLSKTHRKYYNQAEHQPPMWIFNAPSFASAYAAAQTDIDPDQKPSVMPGYRRFTFLSVFAIPALVDIMLLTTTGHGLYLSAFMTFAEQKYATLALMTSLLLSGAIGTWISIGGTYYLISMAFSAANMFVLTRLIGGLAFTVAAGLVGFIVITPVSGVQAGAIFFFYLLALTSYLSVLAVLSTYQIPGSAFLNGRRVIIILIPTLIISPIITMWIEGYDIIVYPAVLYIFVILLLLGTRYVGTQWVTWYHNIRTLNDADVKDWYIRTNIKHGPLRTTVHPQGKRLSKGLRVSIAPSSSLAPSSQMSPVEPDLFYGLSEPAILALCRKELYNAVMKEKNRHFWQKPTEDSFVKELAACWDSTIFLLDWYCRLTDVRRPIPYSSTWNLETQVALESMQQSQKGIRLHNSFIHWRNAGDEVGCGILYFLTALMDRWLDLVHGGHLVGLSAALNKTFRLSVGFGLAYYLVGAVLLDYKAQHLHTLSEQSSPVSIESIPHIRRAKANDKKFRRHLYWNTLCRFIGVHVWALSLSAALVWIFNGSSQAMIMFLAYVGAYSGLLLYQYNKIFSGPHALMPLLLAVMFGFILGNVLKKAQPHFEYDNVIALSVSTWTAALLSFRTAKLGLPEAFEIRSWVSETLARFKRPKKPYDSTDSVNIKGLPSQYRIHWSAMEKFHAYNGAGPDQEWSQSELQAFFDKLRSGPKENRFRVSPFGHPGDQITALLLSCTHESLSRLALQAFPAMPYLVQRIVLAWQNGLIKIFIVPMQSVVDAEADIRAISHYSDGRLTLFVASDSKGSASAQMNISSNCRAIVETLIHACSETMFGMQHHQADVAESILVCRAAGDELYPVSECNKRSMPFGASDPHAHTFENMCRKDLLRFLCLGYDCDTQWDNLPLEIRRLFLRRCLGARGPYTNTEMAWINSNVAAEDTCTILSRMARYDLGAYIVVNKYNYFKNRGDLSVNEKEYRQNTADIQRSHHPVLNRSATSILGNFTNYIRIPIAYTYHTTGTWIKFFVLAAMADPEYQRELNCALGSTPRFLVKPATFMLTRLWIYSRAAMSIALPFFLYYDRKDIAALSNTVKGSIIAQKKNRLVIRNCGDTETAFVHTTEDGGFKLVFYPGDLKVEPQWGHTRIMIYGKDMRAASRVEYKNGEVANEFVYDYPAQRTQRVRKITKFQNCKIPLARHCVRGDDEGAKVQYNYKGHIESGSYIQHGNLVRFKYHYRKNAKYDDELLRAEFVLPHMSTNVSWCAPPIRHAEKMERWIPTPRVHEATFVQGADVYECTWLYDHKFHPTISTKLNGESVDTPDMIRYDWLGVLKKPTHCNFTDENPLLNFKSVTSSFMSRLFRNNIKRQEVSTSRARSQLWKAWKKRLDLDGVVIRWVDEELLRKEALLRPYWRRRDRGSLLKAEDYIALHADAIMASSDLTSDISAWTPLAVRMSDLFSFGQGGDAVIYTRTKTLQRDTDRSLHVVAVDTGTWPNEGGGVSACRRDLINNLRTIKWHMVVESANDFGLPKHQTEENVESLKIIPLWGLDFLHPCHGMFTNKLDSEVDHLVKEATITDIKVNFIPTLTALVRGARALTMTQADVKQATRALVNLNTYFQDSRHWKEVWTSDIVKDTWRKLWLTDDMPNAQRPSEWFRTELPTLGHLDTALELWFRYLFIFSIPIPEKIPNVFQASHHSVSASYGIVCKLKRNCTLQIWDHAISWRETNLYLSSAMCTLPPFIRNALLGLMKLTSTLILHHADQILPCADFFNPGWEVEIGSSKGELTHRNAFRRKVDPIVNGITDMQKFAPVSEIKTKTPTVTMLSHVWFAKDIKTALLAADIISNEWGFKDYKLDIYGALNKAPIYSSECQEILATKGLGQSVTLRGTADPAMVLSNTWLFLNSSVSEGLPLALGEAALTGAPVVCTDVGASLRVLTDPDDGKRYSEVVAPNDAHGLARAQINLLAMLDEWAQYAEDDPDKPAPVLPHKPTPTDVEIITRRMYEKSEQRRKLGMMARTIVQKSFGGERYLREHEQMLWVGKAQYEMLGLERRVPPPKHPGRMLSLRLRRSQQQQHQVSDTASSGIIDHQLEKMQHPRPPLAKHKSAQTSFSSMNMDESGPSTNVYDWGPVTPDSSVMYPHSDLEEGYFVPISRPPRAQPRTTDSGSTLAGSTVAIGKRPVHSNGQANRMKGGRIPRMDRRQSVLVRQSLRPRSTRSSVRTLSQLNVMEAAEYGNVDGRL</sequence>
<dbReference type="OrthoDB" id="2582433at2759"/>
<dbReference type="PANTHER" id="PTHR12526:SF630">
    <property type="entry name" value="GLYCOSYLTRANSFERASE"/>
    <property type="match status" value="1"/>
</dbReference>
<feature type="transmembrane region" description="Helical" evidence="2">
    <location>
        <begin position="876"/>
        <end position="901"/>
    </location>
</feature>
<keyword evidence="2" id="KW-0472">Membrane</keyword>
<feature type="transmembrane region" description="Helical" evidence="2">
    <location>
        <begin position="1018"/>
        <end position="1037"/>
    </location>
</feature>
<dbReference type="GO" id="GO:0016740">
    <property type="term" value="F:transferase activity"/>
    <property type="evidence" value="ECO:0007669"/>
    <property type="project" value="UniProtKB-KW"/>
</dbReference>
<evidence type="ECO:0000313" key="3">
    <source>
        <dbReference type="EMBL" id="KAF2177699.1"/>
    </source>
</evidence>
<gene>
    <name evidence="3" type="ORF">K469DRAFT_643956</name>
</gene>
<dbReference type="Pfam" id="PF13692">
    <property type="entry name" value="Glyco_trans_1_4"/>
    <property type="match status" value="1"/>
</dbReference>
<dbReference type="Proteomes" id="UP000800200">
    <property type="component" value="Unassembled WGS sequence"/>
</dbReference>
<feature type="transmembrane region" description="Helical" evidence="2">
    <location>
        <begin position="1393"/>
        <end position="1410"/>
    </location>
</feature>
<feature type="compositionally biased region" description="Polar residues" evidence="1">
    <location>
        <begin position="2912"/>
        <end position="2923"/>
    </location>
</feature>
<keyword evidence="2" id="KW-0812">Transmembrane</keyword>
<dbReference type="Gene3D" id="3.40.50.2000">
    <property type="entry name" value="Glycogen Phosphorylase B"/>
    <property type="match status" value="1"/>
</dbReference>
<dbReference type="SUPFAM" id="SSF53756">
    <property type="entry name" value="UDP-Glycosyltransferase/glycogen phosphorylase"/>
    <property type="match status" value="1"/>
</dbReference>
<feature type="region of interest" description="Disordered" evidence="1">
    <location>
        <begin position="2901"/>
        <end position="2923"/>
    </location>
</feature>
<keyword evidence="2" id="KW-1133">Transmembrane helix</keyword>
<feature type="transmembrane region" description="Helical" evidence="2">
    <location>
        <begin position="1336"/>
        <end position="1358"/>
    </location>
</feature>
<evidence type="ECO:0000256" key="1">
    <source>
        <dbReference type="SAM" id="MobiDB-lite"/>
    </source>
</evidence>
<feature type="transmembrane region" description="Helical" evidence="2">
    <location>
        <begin position="953"/>
        <end position="974"/>
    </location>
</feature>
<accession>A0A6A6DHG3</accession>